<keyword evidence="4" id="KW-0808">Transferase</keyword>
<dbReference type="AlphaFoldDB" id="A0A0R3Q3Q7"/>
<dbReference type="SMART" id="SM00387">
    <property type="entry name" value="HATPase_c"/>
    <property type="match status" value="1"/>
</dbReference>
<dbReference type="Pfam" id="PF00512">
    <property type="entry name" value="HisKA"/>
    <property type="match status" value="1"/>
</dbReference>
<dbReference type="Gene3D" id="3.30.565.10">
    <property type="entry name" value="Histidine kinase-like ATPase, C-terminal domain"/>
    <property type="match status" value="1"/>
</dbReference>
<dbReference type="InterPro" id="IPR004358">
    <property type="entry name" value="Sig_transdc_His_kin-like_C"/>
</dbReference>
<gene>
    <name evidence="8" type="ORF">BTMF_LOCUS289</name>
</gene>
<dbReference type="InterPro" id="IPR005467">
    <property type="entry name" value="His_kinase_dom"/>
</dbReference>
<dbReference type="SUPFAM" id="SSF55874">
    <property type="entry name" value="ATPase domain of HSP90 chaperone/DNA topoisomerase II/histidine kinase"/>
    <property type="match status" value="1"/>
</dbReference>
<reference evidence="8 9" key="2">
    <citation type="submission" date="2018-11" db="EMBL/GenBank/DDBJ databases">
        <authorList>
            <consortium name="Pathogen Informatics"/>
        </authorList>
    </citation>
    <scope>NUCLEOTIDE SEQUENCE [LARGE SCALE GENOMIC DNA]</scope>
</reference>
<dbReference type="SUPFAM" id="SSF47384">
    <property type="entry name" value="Homodimeric domain of signal transducing histidine kinase"/>
    <property type="match status" value="1"/>
</dbReference>
<evidence type="ECO:0000259" key="7">
    <source>
        <dbReference type="PROSITE" id="PS50109"/>
    </source>
</evidence>
<dbReference type="InterPro" id="IPR036097">
    <property type="entry name" value="HisK_dim/P_sf"/>
</dbReference>
<dbReference type="GO" id="GO:0000155">
    <property type="term" value="F:phosphorelay sensor kinase activity"/>
    <property type="evidence" value="ECO:0007669"/>
    <property type="project" value="InterPro"/>
</dbReference>
<evidence type="ECO:0000256" key="6">
    <source>
        <dbReference type="ARBA" id="ARBA00023012"/>
    </source>
</evidence>
<dbReference type="SMART" id="SM00388">
    <property type="entry name" value="HisKA"/>
    <property type="match status" value="1"/>
</dbReference>
<name>A0A0R3Q3Q7_9BILA</name>
<evidence type="ECO:0000313" key="10">
    <source>
        <dbReference type="WBParaSite" id="BTMF_0000092501-mRNA-1"/>
    </source>
</evidence>
<dbReference type="InterPro" id="IPR036890">
    <property type="entry name" value="HATPase_C_sf"/>
</dbReference>
<dbReference type="Pfam" id="PF02518">
    <property type="entry name" value="HATPase_c"/>
    <property type="match status" value="1"/>
</dbReference>
<dbReference type="CDD" id="cd00082">
    <property type="entry name" value="HisKA"/>
    <property type="match status" value="1"/>
</dbReference>
<dbReference type="PRINTS" id="PR00344">
    <property type="entry name" value="BCTRLSENSOR"/>
</dbReference>
<dbReference type="PROSITE" id="PS50109">
    <property type="entry name" value="HIS_KIN"/>
    <property type="match status" value="1"/>
</dbReference>
<dbReference type="WBParaSite" id="BTMF_0000092501-mRNA-1">
    <property type="protein sequence ID" value="BTMF_0000092501-mRNA-1"/>
    <property type="gene ID" value="BTMF_0000092501"/>
</dbReference>
<keyword evidence="5" id="KW-0418">Kinase</keyword>
<evidence type="ECO:0000256" key="5">
    <source>
        <dbReference type="ARBA" id="ARBA00022777"/>
    </source>
</evidence>
<dbReference type="PANTHER" id="PTHR43711:SF1">
    <property type="entry name" value="HISTIDINE KINASE 1"/>
    <property type="match status" value="1"/>
</dbReference>
<evidence type="ECO:0000313" key="8">
    <source>
        <dbReference type="EMBL" id="VDO07246.1"/>
    </source>
</evidence>
<proteinExistence type="predicted"/>
<evidence type="ECO:0000256" key="2">
    <source>
        <dbReference type="ARBA" id="ARBA00012438"/>
    </source>
</evidence>
<dbReference type="STRING" id="42155.A0A0R3Q3Q7"/>
<dbReference type="EMBL" id="UZAG01000125">
    <property type="protein sequence ID" value="VDO07246.1"/>
    <property type="molecule type" value="Genomic_DNA"/>
</dbReference>
<organism evidence="10">
    <name type="scientific">Brugia timori</name>
    <dbReference type="NCBI Taxonomy" id="42155"/>
    <lineage>
        <taxon>Eukaryota</taxon>
        <taxon>Metazoa</taxon>
        <taxon>Ecdysozoa</taxon>
        <taxon>Nematoda</taxon>
        <taxon>Chromadorea</taxon>
        <taxon>Rhabditida</taxon>
        <taxon>Spirurina</taxon>
        <taxon>Spiruromorpha</taxon>
        <taxon>Filarioidea</taxon>
        <taxon>Onchocercidae</taxon>
        <taxon>Brugia</taxon>
    </lineage>
</organism>
<sequence length="417" mass="44903">MARYHLAIDPEARAALRRDSLVLRDVLHAKYAILMESPELRPFLQAVEGFRGSIEPLTRMNSELDTMVDEALASPQGYRQFDAQVEPLSQRVVSMANDLRVAELTSFEAAFEAQRQATLTYQEVGLALLAMLGLGLITHVQILRKEDQALRKEAEARAEAQRSAQARVALLGMVSHELRTPLQTMLADVEVLADTTAPRAGQRAVDSLERNIGLISGQLDDIAQYTRMVSGTYEARRERFALVPMLQRVLGEHLASVQPGQQLALETSIPDDLSVVGDPIRLHQVINNFLSNAIKYGGPDVILVSAQLEDGSASGRAVAVEAAIVRVTDHGPGISDSDFAAIWEPFVRGRRGQGRSQGNGLGLAVVRLLADSVGWEVGVASAAGNGTAGPGSGATFFVRFPLVPPDATQASEVGRSG</sequence>
<evidence type="ECO:0000256" key="3">
    <source>
        <dbReference type="ARBA" id="ARBA00022553"/>
    </source>
</evidence>
<dbReference type="InterPro" id="IPR003594">
    <property type="entry name" value="HATPase_dom"/>
</dbReference>
<dbReference type="EC" id="2.7.13.3" evidence="2"/>
<evidence type="ECO:0000256" key="1">
    <source>
        <dbReference type="ARBA" id="ARBA00000085"/>
    </source>
</evidence>
<comment type="catalytic activity">
    <reaction evidence="1">
        <text>ATP + protein L-histidine = ADP + protein N-phospho-L-histidine.</text>
        <dbReference type="EC" id="2.7.13.3"/>
    </reaction>
</comment>
<keyword evidence="3" id="KW-0597">Phosphoprotein</keyword>
<keyword evidence="9" id="KW-1185">Reference proteome</keyword>
<evidence type="ECO:0000313" key="9">
    <source>
        <dbReference type="Proteomes" id="UP000280834"/>
    </source>
</evidence>
<reference evidence="10" key="1">
    <citation type="submission" date="2017-02" db="UniProtKB">
        <authorList>
            <consortium name="WormBaseParasite"/>
        </authorList>
    </citation>
    <scope>IDENTIFICATION</scope>
</reference>
<feature type="domain" description="Histidine kinase" evidence="7">
    <location>
        <begin position="173"/>
        <end position="404"/>
    </location>
</feature>
<dbReference type="InterPro" id="IPR003661">
    <property type="entry name" value="HisK_dim/P_dom"/>
</dbReference>
<protein>
    <recommendedName>
        <fullName evidence="2">histidine kinase</fullName>
        <ecNumber evidence="2">2.7.13.3</ecNumber>
    </recommendedName>
</protein>
<dbReference type="Proteomes" id="UP000280834">
    <property type="component" value="Unassembled WGS sequence"/>
</dbReference>
<dbReference type="InterPro" id="IPR050736">
    <property type="entry name" value="Sensor_HK_Regulatory"/>
</dbReference>
<dbReference type="Gene3D" id="1.10.287.130">
    <property type="match status" value="1"/>
</dbReference>
<dbReference type="PANTHER" id="PTHR43711">
    <property type="entry name" value="TWO-COMPONENT HISTIDINE KINASE"/>
    <property type="match status" value="1"/>
</dbReference>
<evidence type="ECO:0000256" key="4">
    <source>
        <dbReference type="ARBA" id="ARBA00022679"/>
    </source>
</evidence>
<accession>A0A0R3Q3Q7</accession>
<keyword evidence="6" id="KW-0902">Two-component regulatory system</keyword>